<dbReference type="Pfam" id="PF02899">
    <property type="entry name" value="Phage_int_SAM_1"/>
    <property type="match status" value="1"/>
</dbReference>
<dbReference type="InterPro" id="IPR004107">
    <property type="entry name" value="Integrase_SAM-like_N"/>
</dbReference>
<accession>A0A1F4Z859</accession>
<evidence type="ECO:0000259" key="11">
    <source>
        <dbReference type="PROSITE" id="PS51900"/>
    </source>
</evidence>
<dbReference type="Gene3D" id="1.10.443.10">
    <property type="entry name" value="Intergrase catalytic core"/>
    <property type="match status" value="1"/>
</dbReference>
<dbReference type="SUPFAM" id="SSF56349">
    <property type="entry name" value="DNA breaking-rejoining enzymes"/>
    <property type="match status" value="1"/>
</dbReference>
<dbReference type="GO" id="GO:0015074">
    <property type="term" value="P:DNA integration"/>
    <property type="evidence" value="ECO:0007669"/>
    <property type="project" value="UniProtKB-KW"/>
</dbReference>
<dbReference type="PANTHER" id="PTHR30349:SF77">
    <property type="entry name" value="TYROSINE RECOMBINASE XERC"/>
    <property type="match status" value="1"/>
</dbReference>
<evidence type="ECO:0000313" key="12">
    <source>
        <dbReference type="EMBL" id="OGD02385.1"/>
    </source>
</evidence>
<evidence type="ECO:0000256" key="9">
    <source>
        <dbReference type="PROSITE-ProRule" id="PRU01248"/>
    </source>
</evidence>
<dbReference type="GO" id="GO:0006310">
    <property type="term" value="P:DNA recombination"/>
    <property type="evidence" value="ECO:0007669"/>
    <property type="project" value="UniProtKB-KW"/>
</dbReference>
<dbReference type="InterPro" id="IPR011010">
    <property type="entry name" value="DNA_brk_join_enz"/>
</dbReference>
<dbReference type="PANTHER" id="PTHR30349">
    <property type="entry name" value="PHAGE INTEGRASE-RELATED"/>
    <property type="match status" value="1"/>
</dbReference>
<evidence type="ECO:0000256" key="1">
    <source>
        <dbReference type="ARBA" id="ARBA00004496"/>
    </source>
</evidence>
<evidence type="ECO:0000256" key="2">
    <source>
        <dbReference type="ARBA" id="ARBA00022490"/>
    </source>
</evidence>
<dbReference type="GO" id="GO:0003677">
    <property type="term" value="F:DNA binding"/>
    <property type="evidence" value="ECO:0007669"/>
    <property type="project" value="UniProtKB-UniRule"/>
</dbReference>
<dbReference type="GO" id="GO:0051301">
    <property type="term" value="P:cell division"/>
    <property type="evidence" value="ECO:0007669"/>
    <property type="project" value="UniProtKB-KW"/>
</dbReference>
<dbReference type="PROSITE" id="PS51898">
    <property type="entry name" value="TYR_RECOMBINASE"/>
    <property type="match status" value="1"/>
</dbReference>
<dbReference type="GO" id="GO:0007059">
    <property type="term" value="P:chromosome segregation"/>
    <property type="evidence" value="ECO:0007669"/>
    <property type="project" value="UniProtKB-KW"/>
</dbReference>
<dbReference type="InterPro" id="IPR044068">
    <property type="entry name" value="CB"/>
</dbReference>
<dbReference type="Proteomes" id="UP000178993">
    <property type="component" value="Unassembled WGS sequence"/>
</dbReference>
<keyword evidence="2" id="KW-0963">Cytoplasm</keyword>
<evidence type="ECO:0000256" key="8">
    <source>
        <dbReference type="ARBA" id="ARBA00023306"/>
    </source>
</evidence>
<evidence type="ECO:0000256" key="4">
    <source>
        <dbReference type="ARBA" id="ARBA00022829"/>
    </source>
</evidence>
<evidence type="ECO:0000256" key="7">
    <source>
        <dbReference type="ARBA" id="ARBA00023172"/>
    </source>
</evidence>
<dbReference type="Gene3D" id="1.10.150.130">
    <property type="match status" value="1"/>
</dbReference>
<evidence type="ECO:0000313" key="13">
    <source>
        <dbReference type="Proteomes" id="UP000178993"/>
    </source>
</evidence>
<protein>
    <recommendedName>
        <fullName evidence="14">Tyrosine recombinase XerC</fullName>
    </recommendedName>
</protein>
<dbReference type="InterPro" id="IPR013762">
    <property type="entry name" value="Integrase-like_cat_sf"/>
</dbReference>
<comment type="caution">
    <text evidence="12">The sequence shown here is derived from an EMBL/GenBank/DDBJ whole genome shotgun (WGS) entry which is preliminary data.</text>
</comment>
<comment type="subcellular location">
    <subcellularLocation>
        <location evidence="1">Cytoplasm</location>
    </subcellularLocation>
</comment>
<dbReference type="PROSITE" id="PS51900">
    <property type="entry name" value="CB"/>
    <property type="match status" value="1"/>
</dbReference>
<dbReference type="AlphaFoldDB" id="A0A1F4Z859"/>
<name>A0A1F4Z859_9BACT</name>
<evidence type="ECO:0000256" key="5">
    <source>
        <dbReference type="ARBA" id="ARBA00022908"/>
    </source>
</evidence>
<keyword evidence="6 9" id="KW-0238">DNA-binding</keyword>
<dbReference type="GO" id="GO:0005737">
    <property type="term" value="C:cytoplasm"/>
    <property type="evidence" value="ECO:0007669"/>
    <property type="project" value="UniProtKB-SubCell"/>
</dbReference>
<keyword evidence="8" id="KW-0131">Cell cycle</keyword>
<feature type="domain" description="Tyr recombinase" evidence="10">
    <location>
        <begin position="114"/>
        <end position="287"/>
    </location>
</feature>
<evidence type="ECO:0000259" key="10">
    <source>
        <dbReference type="PROSITE" id="PS51898"/>
    </source>
</evidence>
<dbReference type="Pfam" id="PF00589">
    <property type="entry name" value="Phage_integrase"/>
    <property type="match status" value="1"/>
</dbReference>
<evidence type="ECO:0000256" key="6">
    <source>
        <dbReference type="ARBA" id="ARBA00023125"/>
    </source>
</evidence>
<dbReference type="InterPro" id="IPR010998">
    <property type="entry name" value="Integrase_recombinase_N"/>
</dbReference>
<evidence type="ECO:0008006" key="14">
    <source>
        <dbReference type="Google" id="ProtNLM"/>
    </source>
</evidence>
<dbReference type="InterPro" id="IPR002104">
    <property type="entry name" value="Integrase_catalytic"/>
</dbReference>
<dbReference type="EMBL" id="MEXL01000028">
    <property type="protein sequence ID" value="OGD02385.1"/>
    <property type="molecule type" value="Genomic_DNA"/>
</dbReference>
<evidence type="ECO:0000256" key="3">
    <source>
        <dbReference type="ARBA" id="ARBA00022618"/>
    </source>
</evidence>
<keyword evidence="5" id="KW-0229">DNA integration</keyword>
<dbReference type="InterPro" id="IPR050090">
    <property type="entry name" value="Tyrosine_recombinase_XerCD"/>
</dbReference>
<keyword evidence="4" id="KW-0159">Chromosome partition</keyword>
<keyword evidence="3" id="KW-0132">Cell division</keyword>
<keyword evidence="7" id="KW-0233">DNA recombination</keyword>
<gene>
    <name evidence="12" type="ORF">A3E17_04815</name>
</gene>
<feature type="domain" description="Core-binding (CB)" evidence="11">
    <location>
        <begin position="8"/>
        <end position="93"/>
    </location>
</feature>
<organism evidence="12 13">
    <name type="scientific">Candidatus Amesbacteria bacterium RIFCSPHIGHO2_12_FULL_48_14</name>
    <dbReference type="NCBI Taxonomy" id="1797257"/>
    <lineage>
        <taxon>Bacteria</taxon>
        <taxon>Candidatus Amesiibacteriota</taxon>
    </lineage>
</organism>
<sequence length="291" mass="33225">MTDLPQPVSFTAALEKFLDHLRSQKRSSATTIAYGSDLEQLQVHLDGHRITQATTIRTEHLETYVSYLASQNYTPKSISRKINSLKTFFKFLHNQQLVTQNPAHPLTHPKYETLPPRFLSPAEIRALRDAARLDIRVSAIIELLLQTGVRISELANLHLEDIKKAELHIQALENNPARNIFLNRPAISAVNNYLSLRPKVDDPHLFVTKTGRPLLIRNIRTSIDRYFKKAGLKDAKVNDLRHTFIAHQLKNGVQPEVIHKHVGHKRLSSTQKYLDHITVDVTETTSRLVEL</sequence>
<proteinExistence type="predicted"/>
<reference evidence="12 13" key="1">
    <citation type="journal article" date="2016" name="Nat. Commun.">
        <title>Thousands of microbial genomes shed light on interconnected biogeochemical processes in an aquifer system.</title>
        <authorList>
            <person name="Anantharaman K."/>
            <person name="Brown C.T."/>
            <person name="Hug L.A."/>
            <person name="Sharon I."/>
            <person name="Castelle C.J."/>
            <person name="Probst A.J."/>
            <person name="Thomas B.C."/>
            <person name="Singh A."/>
            <person name="Wilkins M.J."/>
            <person name="Karaoz U."/>
            <person name="Brodie E.L."/>
            <person name="Williams K.H."/>
            <person name="Hubbard S.S."/>
            <person name="Banfield J.F."/>
        </authorList>
    </citation>
    <scope>NUCLEOTIDE SEQUENCE [LARGE SCALE GENOMIC DNA]</scope>
</reference>